<accession>A0A6L2PQA0</accession>
<feature type="domain" description="Mab-21-like HhH/H2TH-like" evidence="2">
    <location>
        <begin position="17"/>
        <end position="110"/>
    </location>
</feature>
<name>A0A6L2PQA0_COPFO</name>
<reference evidence="4" key="1">
    <citation type="journal article" date="2020" name="J. Asia-Pac. Entomol.">
        <title>Draft genome sequence of the termite, Coptotermes formosanus: Genetic insights into the pyruvate dehydrogenase complex of the termite.</title>
        <authorList>
            <person name="Itakura S."/>
            <person name="Yosikawa Y."/>
            <person name="Togami Y."/>
            <person name="Umezawa K."/>
        </authorList>
    </citation>
    <scope>NUCLEOTIDE SEQUENCE</scope>
    <source>
        <tissue evidence="4">Head</tissue>
    </source>
</reference>
<evidence type="ECO:0000259" key="2">
    <source>
        <dbReference type="Pfam" id="PF20266"/>
    </source>
</evidence>
<reference evidence="5" key="2">
    <citation type="submission" date="2020-01" db="EMBL/GenBank/DDBJ databases">
        <title>Draft genome sequence of the Termite Coptotermes fromosanus.</title>
        <authorList>
            <person name="Itakura S."/>
            <person name="Yosikawa Y."/>
            <person name="Umezawa K."/>
        </authorList>
    </citation>
    <scope>NUCLEOTIDE SEQUENCE [LARGE SCALE GENOMIC DNA]</scope>
</reference>
<sequence length="137" mass="16334">MSFYMYEKQMMNNKNNMKPVIKLMKLLRDYHNWAKLSSYYIKTIFMWEQVTHGPGTMFWQNGLGYLFMHMLGKLEGYLRGGKIPFFWDKRSNLISRLGQAEIENMCGRVKRLKRQLELALSQPDRDMSSVMDMVFPS</sequence>
<evidence type="ECO:0000256" key="1">
    <source>
        <dbReference type="ARBA" id="ARBA00008307"/>
    </source>
</evidence>
<dbReference type="EMBL" id="BLKM01010439">
    <property type="protein sequence ID" value="GFG30163.1"/>
    <property type="molecule type" value="Genomic_DNA"/>
</dbReference>
<evidence type="ECO:0000313" key="3">
    <source>
        <dbReference type="EMBL" id="GFG30163.1"/>
    </source>
</evidence>
<dbReference type="Gene3D" id="1.10.1410.40">
    <property type="match status" value="1"/>
</dbReference>
<evidence type="ECO:0000313" key="5">
    <source>
        <dbReference type="Proteomes" id="UP000502823"/>
    </source>
</evidence>
<dbReference type="Pfam" id="PF20266">
    <property type="entry name" value="Mab-21_C"/>
    <property type="match status" value="1"/>
</dbReference>
<evidence type="ECO:0000313" key="4">
    <source>
        <dbReference type="EMBL" id="GFG32728.1"/>
    </source>
</evidence>
<comment type="similarity">
    <text evidence="1">Belongs to the mab-21 family.</text>
</comment>
<gene>
    <name evidence="4" type="ORF">Cfor_00002</name>
    <name evidence="3" type="ORF">Cfor_12905</name>
</gene>
<organism evidence="4 5">
    <name type="scientific">Coptotermes formosanus</name>
    <name type="common">Formosan subterranean termite</name>
    <dbReference type="NCBI Taxonomy" id="36987"/>
    <lineage>
        <taxon>Eukaryota</taxon>
        <taxon>Metazoa</taxon>
        <taxon>Ecdysozoa</taxon>
        <taxon>Arthropoda</taxon>
        <taxon>Hexapoda</taxon>
        <taxon>Insecta</taxon>
        <taxon>Pterygota</taxon>
        <taxon>Neoptera</taxon>
        <taxon>Polyneoptera</taxon>
        <taxon>Dictyoptera</taxon>
        <taxon>Blattodea</taxon>
        <taxon>Blattoidea</taxon>
        <taxon>Termitoidae</taxon>
        <taxon>Rhinotermitidae</taxon>
        <taxon>Coptotermes</taxon>
    </lineage>
</organism>
<dbReference type="InParanoid" id="A0A6L2PQA0"/>
<dbReference type="AlphaFoldDB" id="A0A6L2PQA0"/>
<dbReference type="InterPro" id="IPR046906">
    <property type="entry name" value="Mab-21_HhH/H2TH-like"/>
</dbReference>
<keyword evidence="5" id="KW-1185">Reference proteome</keyword>
<comment type="caution">
    <text evidence="4">The sequence shown here is derived from an EMBL/GenBank/DDBJ whole genome shotgun (WGS) entry which is preliminary data.</text>
</comment>
<dbReference type="OrthoDB" id="6054650at2759"/>
<proteinExistence type="inferred from homology"/>
<dbReference type="PANTHER" id="PTHR10656:SF42">
    <property type="entry name" value="CYCLIC GMP-AMP SYNTHASE-LIKE PROTEIN-RELATED"/>
    <property type="match status" value="1"/>
</dbReference>
<dbReference type="Proteomes" id="UP000502823">
    <property type="component" value="Unassembled WGS sequence"/>
</dbReference>
<dbReference type="PANTHER" id="PTHR10656">
    <property type="entry name" value="CELL FATE DETERMINING PROTEIN MAB21-RELATED"/>
    <property type="match status" value="1"/>
</dbReference>
<protein>
    <recommendedName>
        <fullName evidence="2">Mab-21-like HhH/H2TH-like domain-containing protein</fullName>
    </recommendedName>
</protein>
<dbReference type="EMBL" id="BLKM01004898">
    <property type="protein sequence ID" value="GFG32728.1"/>
    <property type="molecule type" value="Genomic_DNA"/>
</dbReference>